<accession>A0ABR3UJD5</accession>
<evidence type="ECO:0000256" key="2">
    <source>
        <dbReference type="SAM" id="MobiDB-lite"/>
    </source>
</evidence>
<dbReference type="RefSeq" id="XP_069306946.1">
    <property type="nucleotide sequence ID" value="XM_069451048.1"/>
</dbReference>
<feature type="region of interest" description="Disordered" evidence="2">
    <location>
        <begin position="1"/>
        <end position="66"/>
    </location>
</feature>
<protein>
    <submittedName>
        <fullName evidence="3">Uncharacterized protein</fullName>
    </submittedName>
</protein>
<comment type="caution">
    <text evidence="3">The sequence shown here is derived from an EMBL/GenBank/DDBJ whole genome shotgun (WGS) entry which is preliminary data.</text>
</comment>
<proteinExistence type="predicted"/>
<evidence type="ECO:0000313" key="4">
    <source>
        <dbReference type="Proteomes" id="UP001578633"/>
    </source>
</evidence>
<feature type="coiled-coil region" evidence="1">
    <location>
        <begin position="400"/>
        <end position="427"/>
    </location>
</feature>
<name>A0ABR3UJD5_9PLEO</name>
<dbReference type="EMBL" id="JBHGVX010000004">
    <property type="protein sequence ID" value="KAL1796362.1"/>
    <property type="molecule type" value="Genomic_DNA"/>
</dbReference>
<keyword evidence="1" id="KW-0175">Coiled coil</keyword>
<gene>
    <name evidence="3" type="ORF">ACET3X_004902</name>
</gene>
<reference evidence="3 4" key="1">
    <citation type="submission" date="2024-09" db="EMBL/GenBank/DDBJ databases">
        <title>T2T genomes of carrot and Alternaria dauci and their utility for understanding host-pathogen interaction during carrot leaf blight disease.</title>
        <authorList>
            <person name="Liu W."/>
            <person name="Xu S."/>
            <person name="Ou C."/>
            <person name="Liu X."/>
            <person name="Zhuang F."/>
            <person name="Deng X.W."/>
        </authorList>
    </citation>
    <scope>NUCLEOTIDE SEQUENCE [LARGE SCALE GENOMIC DNA]</scope>
    <source>
        <strain evidence="3 4">A2016</strain>
    </source>
</reference>
<feature type="compositionally biased region" description="Basic and acidic residues" evidence="2">
    <location>
        <begin position="51"/>
        <end position="66"/>
    </location>
</feature>
<dbReference type="Proteomes" id="UP001578633">
    <property type="component" value="Chromosome 4"/>
</dbReference>
<organism evidence="3 4">
    <name type="scientific">Alternaria dauci</name>
    <dbReference type="NCBI Taxonomy" id="48095"/>
    <lineage>
        <taxon>Eukaryota</taxon>
        <taxon>Fungi</taxon>
        <taxon>Dikarya</taxon>
        <taxon>Ascomycota</taxon>
        <taxon>Pezizomycotina</taxon>
        <taxon>Dothideomycetes</taxon>
        <taxon>Pleosporomycetidae</taxon>
        <taxon>Pleosporales</taxon>
        <taxon>Pleosporineae</taxon>
        <taxon>Pleosporaceae</taxon>
        <taxon>Alternaria</taxon>
        <taxon>Alternaria sect. Porri</taxon>
    </lineage>
</organism>
<sequence>MSTSSEASMTSNTDSDDTSDSPQQYSGTQATNDGENAGEQTKTNTPGCDSAHVENKTSEIEPENKDMINSAIATYKKRIGPDDGEVDESAPAVEAQRNCAEKVVGSMSNVEKAMLQLYDYTKVQNDSKKPLYKWATFGGYSSVDAALFDLNEKATEFEEAHHLPAANVKPLLSRATQISLAVSQMAVFSMGVMGEKVTSCIDEVEESDLSAEGKEKAKALITKELKKLLKTCAKATDRVYVTLDLLRSSLHVEESSQKLDISIIKDLIAESAPRDSWLWSTTKAVLQTMASAAIVIAAVQLYSTSGFDLALRPNRSDMHSQIVSLVQRAHTVTNLTGEIYSIKLEDLDQRFKELEAASESHGLRLDNLVEALGVPNANGTYYSSMPNSDCEAPRDIPTVSADADRQIQRLRSELATMRKNIHRMDIRLMKRLDKLDRQGL</sequence>
<dbReference type="GeneID" id="96085224"/>
<keyword evidence="4" id="KW-1185">Reference proteome</keyword>
<evidence type="ECO:0000313" key="3">
    <source>
        <dbReference type="EMBL" id="KAL1796362.1"/>
    </source>
</evidence>
<evidence type="ECO:0000256" key="1">
    <source>
        <dbReference type="SAM" id="Coils"/>
    </source>
</evidence>
<feature type="compositionally biased region" description="Polar residues" evidence="2">
    <location>
        <begin position="22"/>
        <end position="47"/>
    </location>
</feature>